<name>A0A239FSH8_9ACTN</name>
<dbReference type="GO" id="GO:0006529">
    <property type="term" value="P:asparagine biosynthetic process"/>
    <property type="evidence" value="ECO:0007669"/>
    <property type="project" value="InterPro"/>
</dbReference>
<dbReference type="InterPro" id="IPR001962">
    <property type="entry name" value="Asn_synthase"/>
</dbReference>
<gene>
    <name evidence="2" type="ORF">SAMN05216276_101269</name>
</gene>
<dbReference type="InterPro" id="IPR014729">
    <property type="entry name" value="Rossmann-like_a/b/a_fold"/>
</dbReference>
<dbReference type="GO" id="GO:0004066">
    <property type="term" value="F:asparagine synthase (glutamine-hydrolyzing) activity"/>
    <property type="evidence" value="ECO:0007669"/>
    <property type="project" value="InterPro"/>
</dbReference>
<dbReference type="SUPFAM" id="SSF56235">
    <property type="entry name" value="N-terminal nucleophile aminohydrolases (Ntn hydrolases)"/>
    <property type="match status" value="1"/>
</dbReference>
<protein>
    <submittedName>
        <fullName evidence="2">Asparagine synthase</fullName>
    </submittedName>
</protein>
<organism evidence="2 3">
    <name type="scientific">Streptosporangium subroseum</name>
    <dbReference type="NCBI Taxonomy" id="106412"/>
    <lineage>
        <taxon>Bacteria</taxon>
        <taxon>Bacillati</taxon>
        <taxon>Actinomycetota</taxon>
        <taxon>Actinomycetes</taxon>
        <taxon>Streptosporangiales</taxon>
        <taxon>Streptosporangiaceae</taxon>
        <taxon>Streptosporangium</taxon>
    </lineage>
</organism>
<dbReference type="Proteomes" id="UP000198282">
    <property type="component" value="Unassembled WGS sequence"/>
</dbReference>
<evidence type="ECO:0000313" key="2">
    <source>
        <dbReference type="EMBL" id="SNS59820.1"/>
    </source>
</evidence>
<dbReference type="InterPro" id="IPR029055">
    <property type="entry name" value="Ntn_hydrolases_N"/>
</dbReference>
<proteinExistence type="predicted"/>
<dbReference type="Gene3D" id="3.40.50.620">
    <property type="entry name" value="HUPs"/>
    <property type="match status" value="1"/>
</dbReference>
<dbReference type="SUPFAM" id="SSF52402">
    <property type="entry name" value="Adenine nucleotide alpha hydrolases-like"/>
    <property type="match status" value="1"/>
</dbReference>
<sequence>MYDAGTVSMQNTVGPFHAMRVYLGLIAKRAGSGVPEALVTKARNSIGEVFPVPADTVTSAIWRGPDAVLLAWSNEGDAHRNPGLLLEANGHAVGVNGYLADPADGARLLAGDHADTLGGCFAAFRAGAGELSAMTTVTRACPVFYAESDEIHAVGSRALQVHLVTREGVRWNALGLQSMIRQGYFLSDETPFEGVSALPPSSELLVRNGIRVVKTEALPRAEAVPGDARLKRAAVEALAGALLAAVEPVRNASEPVNLALTGGRDSRLMAALLHAARIPFRATTNGLDDHPDVIIARQIARSLRIEHTVIAPKQTEKKDAILVDHPLMRTLETLRTCEGMTSAYESIVGYLPYSPKPTMNGQSGEILRGGFLYSQGNLAPKALTRRVDAFFLKDDALFTDEANAHARELAAPWQAMDQCGALDHLYVTHRVGRWHASARAGSLRRGDPVQPFLDNRVVRVALGLDPLWRHSEEVVHDLIGTLAPKLRGLPLEGGPWRFRKDLPPTFAQRLRSRIRPVPEAVAKKGGGWNWRTSPGPVLSAVLRDGIDPDVLSAIVRPDAVKTMLDAPELKQPALAWNLYTVSAMLNGLNLDGEPVALEPIRVTVPNGTG</sequence>
<evidence type="ECO:0000259" key="1">
    <source>
        <dbReference type="Pfam" id="PF00733"/>
    </source>
</evidence>
<keyword evidence="3" id="KW-1185">Reference proteome</keyword>
<dbReference type="Pfam" id="PF00733">
    <property type="entry name" value="Asn_synthase"/>
    <property type="match status" value="1"/>
</dbReference>
<feature type="domain" description="Asparagine synthetase" evidence="1">
    <location>
        <begin position="239"/>
        <end position="320"/>
    </location>
</feature>
<dbReference type="EMBL" id="FZOD01000012">
    <property type="protein sequence ID" value="SNS59820.1"/>
    <property type="molecule type" value="Genomic_DNA"/>
</dbReference>
<dbReference type="AlphaFoldDB" id="A0A239FSH8"/>
<reference evidence="2 3" key="1">
    <citation type="submission" date="2017-06" db="EMBL/GenBank/DDBJ databases">
        <authorList>
            <person name="Kim H.J."/>
            <person name="Triplett B.A."/>
        </authorList>
    </citation>
    <scope>NUCLEOTIDE SEQUENCE [LARGE SCALE GENOMIC DNA]</scope>
    <source>
        <strain evidence="2 3">CGMCC 4.2132</strain>
    </source>
</reference>
<accession>A0A239FSH8</accession>
<evidence type="ECO:0000313" key="3">
    <source>
        <dbReference type="Proteomes" id="UP000198282"/>
    </source>
</evidence>